<feature type="transmembrane region" description="Helical" evidence="1">
    <location>
        <begin position="60"/>
        <end position="89"/>
    </location>
</feature>
<name>A0A346Y506_9ACTN</name>
<evidence type="ECO:0000313" key="3">
    <source>
        <dbReference type="Proteomes" id="UP000264006"/>
    </source>
</evidence>
<dbReference type="Proteomes" id="UP000264006">
    <property type="component" value="Chromosome"/>
</dbReference>
<dbReference type="PANTHER" id="PTHR35007">
    <property type="entry name" value="INTEGRAL MEMBRANE PROTEIN-RELATED"/>
    <property type="match status" value="1"/>
</dbReference>
<keyword evidence="1" id="KW-1133">Transmembrane helix</keyword>
<evidence type="ECO:0000256" key="1">
    <source>
        <dbReference type="SAM" id="Phobius"/>
    </source>
</evidence>
<dbReference type="OrthoDB" id="3217742at2"/>
<gene>
    <name evidence="2" type="ORF">DVS28_a4896</name>
</gene>
<dbReference type="PANTHER" id="PTHR35007:SF2">
    <property type="entry name" value="PILUS ASSEMBLE PROTEIN"/>
    <property type="match status" value="1"/>
</dbReference>
<keyword evidence="1" id="KW-0472">Membrane</keyword>
<feature type="transmembrane region" description="Helical" evidence="1">
    <location>
        <begin position="253"/>
        <end position="273"/>
    </location>
</feature>
<dbReference type="AlphaFoldDB" id="A0A346Y506"/>
<evidence type="ECO:0000313" key="2">
    <source>
        <dbReference type="EMBL" id="AXV09553.1"/>
    </source>
</evidence>
<protein>
    <submittedName>
        <fullName evidence="2">Flp pilus assembly protein TadB</fullName>
    </submittedName>
</protein>
<dbReference type="EMBL" id="CP031165">
    <property type="protein sequence ID" value="AXV09553.1"/>
    <property type="molecule type" value="Genomic_DNA"/>
</dbReference>
<sequence>MSGLAALSTGVFVALLVGLLSGGLPTLQRTTGPRGPSRLAVQLQQAGVGWTPLQVRVATAVGALLTMVVVAVVTGIPAMAVVPGVLVLAAPQALLRRRALARVRAVREAWPDALAMIGGSVRSGRSLSHAVVDVSLDGPVALRGPMAGLAARIQTVGMVPALQAVADAVGDPVTDRVVEVLCLAHAEGGRIVTDVVADLAMSIGAEVQAGEEIDTLSLEGKLNARLVLALPWVVLVVLTARPGPFAEFYAGPGGATVIGIGAVVSLLGVALVSRLSRVPDEPRVLRPELPG</sequence>
<organism evidence="2 3">
    <name type="scientific">Euzebya pacifica</name>
    <dbReference type="NCBI Taxonomy" id="1608957"/>
    <lineage>
        <taxon>Bacteria</taxon>
        <taxon>Bacillati</taxon>
        <taxon>Actinomycetota</taxon>
        <taxon>Nitriliruptoria</taxon>
        <taxon>Euzebyales</taxon>
    </lineage>
</organism>
<keyword evidence="1" id="KW-0812">Transmembrane</keyword>
<reference evidence="2 3" key="1">
    <citation type="submission" date="2018-09" db="EMBL/GenBank/DDBJ databases">
        <title>Complete genome sequence of Euzebya sp. DY32-46 isolated from seawater of Pacific Ocean.</title>
        <authorList>
            <person name="Xu L."/>
            <person name="Wu Y.-H."/>
            <person name="Xu X.-W."/>
        </authorList>
    </citation>
    <scope>NUCLEOTIDE SEQUENCE [LARGE SCALE GENOMIC DNA]</scope>
    <source>
        <strain evidence="2 3">DY32-46</strain>
    </source>
</reference>
<dbReference type="RefSeq" id="WP_114593716.1">
    <property type="nucleotide sequence ID" value="NZ_CP031165.1"/>
</dbReference>
<feature type="transmembrane region" description="Helical" evidence="1">
    <location>
        <begin position="222"/>
        <end position="241"/>
    </location>
</feature>
<accession>A0A346Y506</accession>
<proteinExistence type="predicted"/>
<keyword evidence="3" id="KW-1185">Reference proteome</keyword>
<dbReference type="KEGG" id="euz:DVS28_a4896"/>